<gene>
    <name evidence="4" type="ORF">V2V91_02885</name>
</gene>
<feature type="transmembrane region" description="Helical" evidence="2">
    <location>
        <begin position="277"/>
        <end position="298"/>
    </location>
</feature>
<evidence type="ECO:0000313" key="5">
    <source>
        <dbReference type="Proteomes" id="UP001351900"/>
    </source>
</evidence>
<keyword evidence="2" id="KW-0812">Transmembrane</keyword>
<feature type="transmembrane region" description="Helical" evidence="2">
    <location>
        <begin position="319"/>
        <end position="340"/>
    </location>
</feature>
<evidence type="ECO:0000256" key="1">
    <source>
        <dbReference type="SAM" id="MobiDB-lite"/>
    </source>
</evidence>
<dbReference type="EMBL" id="JAZHOV010000002">
    <property type="protein sequence ID" value="MEF2254083.1"/>
    <property type="molecule type" value="Genomic_DNA"/>
</dbReference>
<keyword evidence="4" id="KW-0808">Transferase</keyword>
<dbReference type="RefSeq" id="WP_331790727.1">
    <property type="nucleotide sequence ID" value="NZ_BAAAUO010000005.1"/>
</dbReference>
<dbReference type="PANTHER" id="PTHR23028:SF53">
    <property type="entry name" value="ACYL_TRANSF_3 DOMAIN-CONTAINING PROTEIN"/>
    <property type="match status" value="1"/>
</dbReference>
<feature type="transmembrane region" description="Helical" evidence="2">
    <location>
        <begin position="122"/>
        <end position="142"/>
    </location>
</feature>
<dbReference type="Proteomes" id="UP001351900">
    <property type="component" value="Unassembled WGS sequence"/>
</dbReference>
<evidence type="ECO:0000313" key="4">
    <source>
        <dbReference type="EMBL" id="MEF2254083.1"/>
    </source>
</evidence>
<evidence type="ECO:0000256" key="2">
    <source>
        <dbReference type="SAM" id="Phobius"/>
    </source>
</evidence>
<keyword evidence="2" id="KW-1133">Transmembrane helix</keyword>
<dbReference type="InterPro" id="IPR050879">
    <property type="entry name" value="Acyltransferase_3"/>
</dbReference>
<protein>
    <submittedName>
        <fullName evidence="4">Acyltransferase family protein</fullName>
    </submittedName>
</protein>
<proteinExistence type="predicted"/>
<keyword evidence="2" id="KW-0472">Membrane</keyword>
<evidence type="ECO:0000259" key="3">
    <source>
        <dbReference type="Pfam" id="PF01757"/>
    </source>
</evidence>
<organism evidence="4 5">
    <name type="scientific">Microbacterium schleiferi</name>
    <dbReference type="NCBI Taxonomy" id="69362"/>
    <lineage>
        <taxon>Bacteria</taxon>
        <taxon>Bacillati</taxon>
        <taxon>Actinomycetota</taxon>
        <taxon>Actinomycetes</taxon>
        <taxon>Micrococcales</taxon>
        <taxon>Microbacteriaceae</taxon>
        <taxon>Microbacterium</taxon>
    </lineage>
</organism>
<feature type="domain" description="Acyltransferase 3" evidence="3">
    <location>
        <begin position="23"/>
        <end position="360"/>
    </location>
</feature>
<dbReference type="GO" id="GO:0016746">
    <property type="term" value="F:acyltransferase activity"/>
    <property type="evidence" value="ECO:0007669"/>
    <property type="project" value="UniProtKB-KW"/>
</dbReference>
<feature type="compositionally biased region" description="Low complexity" evidence="1">
    <location>
        <begin position="434"/>
        <end position="449"/>
    </location>
</feature>
<dbReference type="PANTHER" id="PTHR23028">
    <property type="entry name" value="ACETYLTRANSFERASE"/>
    <property type="match status" value="1"/>
</dbReference>
<comment type="caution">
    <text evidence="4">The sequence shown here is derived from an EMBL/GenBank/DDBJ whole genome shotgun (WGS) entry which is preliminary data.</text>
</comment>
<sequence length="661" mass="69128">MSSPLHTDRHGAIHGATSGPRLPGLDGLRALAVILVVVFHLFPQWWFVGGFIGVDVFFVISGFLITTLLLRERDATGRISLVGFWRRRARRLLPALVLLLLVCSSAAWVVGGDVLVRLGAQIAGALTFSYNWIAIIIGEGYFGATSPELFRNLWSLGIEEQFYVLWPLALPLILLLPRTWARVAAAGALAAASAVWMGDIVSATGNVSRAYYGTDSHAFGILLGVALAFVLHRALAAPTLWMQRTTVRRGATILGAAAVIGLIGLSLLAPTDSVRTFPLTIAAASALTGIAIVAAVWPHAGLGPALDARPLRWIGERSYGLYLWHWPLLVLLVAAVQGTAPEAGVPVWVGLATLALTVVIAEASYRFLETPVRRLGFRGTWRAARARVGVDAGALWGTVVGGLATTALVFGTVAAATTGASVSSGEAVVAEGQAAVDAASASPTPSADTRPQPDEPAPAGALADGAVRPPAPSPTPISGGEVTAVGDSVMLAAAPSLYETLPGIRVDAAVSRSSWAGPGIVDQFAAAGQLGRYVVVALGTNGPISRDAYERIAATAGPDRTLVLVNAYAPRDWIPGVNSDITAFAAAHPGTVIADWASAIDPHVDYLAGDRIHPGTSGGQIYADTVLAAIRQSENQRAIDAYLIETRAYREATREEARIAQ</sequence>
<accession>A0ABU7V4A6</accession>
<reference evidence="4 5" key="1">
    <citation type="submission" date="2024-01" db="EMBL/GenBank/DDBJ databases">
        <title>the genome sequence of strain Microbacterium schleiferi NBRC 15075.</title>
        <authorList>
            <person name="Ding Y."/>
            <person name="Zhang G."/>
        </authorList>
    </citation>
    <scope>NUCLEOTIDE SEQUENCE [LARGE SCALE GENOMIC DNA]</scope>
    <source>
        <strain evidence="4 5">NBRC 15075</strain>
    </source>
</reference>
<feature type="transmembrane region" description="Helical" evidence="2">
    <location>
        <begin position="52"/>
        <end position="71"/>
    </location>
</feature>
<feature type="transmembrane region" description="Helical" evidence="2">
    <location>
        <begin position="253"/>
        <end position="271"/>
    </location>
</feature>
<feature type="transmembrane region" description="Helical" evidence="2">
    <location>
        <begin position="92"/>
        <end position="110"/>
    </location>
</feature>
<feature type="transmembrane region" description="Helical" evidence="2">
    <location>
        <begin position="346"/>
        <end position="368"/>
    </location>
</feature>
<dbReference type="InterPro" id="IPR002656">
    <property type="entry name" value="Acyl_transf_3_dom"/>
</dbReference>
<dbReference type="Pfam" id="PF01757">
    <property type="entry name" value="Acyl_transf_3"/>
    <property type="match status" value="1"/>
</dbReference>
<feature type="transmembrane region" description="Helical" evidence="2">
    <location>
        <begin position="218"/>
        <end position="241"/>
    </location>
</feature>
<name>A0ABU7V4A6_9MICO</name>
<keyword evidence="4" id="KW-0012">Acyltransferase</keyword>
<feature type="region of interest" description="Disordered" evidence="1">
    <location>
        <begin position="434"/>
        <end position="480"/>
    </location>
</feature>
<keyword evidence="5" id="KW-1185">Reference proteome</keyword>
<dbReference type="SUPFAM" id="SSF52266">
    <property type="entry name" value="SGNH hydrolase"/>
    <property type="match status" value="1"/>
</dbReference>
<dbReference type="CDD" id="cd01840">
    <property type="entry name" value="SGNH_hydrolase_yrhL_like"/>
    <property type="match status" value="1"/>
</dbReference>